<dbReference type="InterPro" id="IPR003689">
    <property type="entry name" value="ZIP"/>
</dbReference>
<protein>
    <submittedName>
        <fullName evidence="6">ZIP family metal transporter</fullName>
    </submittedName>
</protein>
<evidence type="ECO:0000256" key="3">
    <source>
        <dbReference type="ARBA" id="ARBA00022989"/>
    </source>
</evidence>
<comment type="subcellular location">
    <subcellularLocation>
        <location evidence="1">Membrane</location>
        <topology evidence="1">Multi-pass membrane protein</topology>
    </subcellularLocation>
</comment>
<dbReference type="EMBL" id="CP029487">
    <property type="protein sequence ID" value="QCT73543.1"/>
    <property type="molecule type" value="Genomic_DNA"/>
</dbReference>
<dbReference type="GO" id="GO:0016020">
    <property type="term" value="C:membrane"/>
    <property type="evidence" value="ECO:0007669"/>
    <property type="project" value="UniProtKB-SubCell"/>
</dbReference>
<evidence type="ECO:0000313" key="6">
    <source>
        <dbReference type="EMBL" id="QCT73543.1"/>
    </source>
</evidence>
<proteinExistence type="predicted"/>
<dbReference type="RefSeq" id="WP_058695231.1">
    <property type="nucleotide sequence ID" value="NZ_CABJDW020000004.1"/>
</dbReference>
<feature type="transmembrane region" description="Helical" evidence="5">
    <location>
        <begin position="200"/>
        <end position="223"/>
    </location>
</feature>
<feature type="transmembrane region" description="Helical" evidence="5">
    <location>
        <begin position="172"/>
        <end position="194"/>
    </location>
</feature>
<sequence>MIQIYFGVLAAAAMMLVGGYIFVTLNKKYPKSIGLLLGLSGGFLLGIIFFGIIPEAHEILEEAFDAPLWVMAAALTGGALFIILFEKMIPVQHHHDLAPGEREHHGHHQLVYIILAAFGFHSLFELLSILVAGNADPVLAWFMILVIGLHNIPIGFVIIAQLETLECSQKKCLLLIGGLAVAEALLAIVCYLILMPFITTAFQGVLLAMTGGIMLYLVFDELLPKIYQDEEQHHVNYMIILGVLLMYVFLQLAGH</sequence>
<feature type="transmembrane region" description="Helical" evidence="5">
    <location>
        <begin position="35"/>
        <end position="54"/>
    </location>
</feature>
<keyword evidence="7" id="KW-1185">Reference proteome</keyword>
<keyword evidence="2 5" id="KW-0812">Transmembrane</keyword>
<feature type="transmembrane region" description="Helical" evidence="5">
    <location>
        <begin position="6"/>
        <end position="23"/>
    </location>
</feature>
<evidence type="ECO:0000256" key="4">
    <source>
        <dbReference type="ARBA" id="ARBA00023136"/>
    </source>
</evidence>
<evidence type="ECO:0000256" key="2">
    <source>
        <dbReference type="ARBA" id="ARBA00022692"/>
    </source>
</evidence>
<evidence type="ECO:0000256" key="5">
    <source>
        <dbReference type="SAM" id="Phobius"/>
    </source>
</evidence>
<dbReference type="GO" id="GO:0005385">
    <property type="term" value="F:zinc ion transmembrane transporter activity"/>
    <property type="evidence" value="ECO:0007669"/>
    <property type="project" value="TreeGrafter"/>
</dbReference>
<evidence type="ECO:0000313" key="7">
    <source>
        <dbReference type="Proteomes" id="UP000218387"/>
    </source>
</evidence>
<organism evidence="6 7">
    <name type="scientific">Eubacterium maltosivorans</name>
    <dbReference type="NCBI Taxonomy" id="2041044"/>
    <lineage>
        <taxon>Bacteria</taxon>
        <taxon>Bacillati</taxon>
        <taxon>Bacillota</taxon>
        <taxon>Clostridia</taxon>
        <taxon>Eubacteriales</taxon>
        <taxon>Eubacteriaceae</taxon>
        <taxon>Eubacterium</taxon>
    </lineage>
</organism>
<keyword evidence="3 5" id="KW-1133">Transmembrane helix</keyword>
<feature type="transmembrane region" description="Helical" evidence="5">
    <location>
        <begin position="66"/>
        <end position="85"/>
    </location>
</feature>
<reference evidence="6 7" key="1">
    <citation type="submission" date="2018-05" db="EMBL/GenBank/DDBJ databases">
        <title>Genome comparison of Eubacterium sp.</title>
        <authorList>
            <person name="Feng Y."/>
            <person name="Sanchez-Andrea I."/>
            <person name="Stams A.J.M."/>
            <person name="De Vos W.M."/>
        </authorList>
    </citation>
    <scope>NUCLEOTIDE SEQUENCE [LARGE SCALE GENOMIC DNA]</scope>
    <source>
        <strain evidence="6 7">YI</strain>
    </source>
</reference>
<feature type="transmembrane region" description="Helical" evidence="5">
    <location>
        <begin position="138"/>
        <end position="160"/>
    </location>
</feature>
<dbReference type="PANTHER" id="PTHR11040:SF44">
    <property type="entry name" value="PROTEIN ZNTC-RELATED"/>
    <property type="match status" value="1"/>
</dbReference>
<dbReference type="Pfam" id="PF02535">
    <property type="entry name" value="Zip"/>
    <property type="match status" value="1"/>
</dbReference>
<dbReference type="Proteomes" id="UP000218387">
    <property type="component" value="Chromosome"/>
</dbReference>
<feature type="transmembrane region" description="Helical" evidence="5">
    <location>
        <begin position="235"/>
        <end position="254"/>
    </location>
</feature>
<keyword evidence="4 5" id="KW-0472">Membrane</keyword>
<evidence type="ECO:0000256" key="1">
    <source>
        <dbReference type="ARBA" id="ARBA00004141"/>
    </source>
</evidence>
<feature type="transmembrane region" description="Helical" evidence="5">
    <location>
        <begin position="110"/>
        <end position="132"/>
    </location>
</feature>
<gene>
    <name evidence="6" type="ORF">CPZ25_020285</name>
</gene>
<dbReference type="PANTHER" id="PTHR11040">
    <property type="entry name" value="ZINC/IRON TRANSPORTER"/>
    <property type="match status" value="1"/>
</dbReference>
<accession>A0A4P9CD51</accession>
<dbReference type="KEGG" id="emt:CPZ25_020285"/>
<dbReference type="AlphaFoldDB" id="A0A4P9CD51"/>
<name>A0A4P9CD51_EUBML</name>